<dbReference type="SUPFAM" id="SSF52540">
    <property type="entry name" value="P-loop containing nucleoside triphosphate hydrolases"/>
    <property type="match status" value="1"/>
</dbReference>
<dbReference type="RefSeq" id="WP_181715925.1">
    <property type="nucleotide sequence ID" value="NZ_CP091177.1"/>
</dbReference>
<accession>A0A6M4NQI3</accession>
<proteinExistence type="predicted"/>
<keyword evidence="2" id="KW-0547">Nucleotide-binding</keyword>
<feature type="domain" description="SF4 helicase" evidence="1">
    <location>
        <begin position="197"/>
        <end position="384"/>
    </location>
</feature>
<dbReference type="InterPro" id="IPR007694">
    <property type="entry name" value="DNA_helicase_DnaB-like_C"/>
</dbReference>
<evidence type="ECO:0000313" key="2">
    <source>
        <dbReference type="EMBL" id="QJR99803.1"/>
    </source>
</evidence>
<keyword evidence="2" id="KW-0067">ATP-binding</keyword>
<keyword evidence="2" id="KW-0378">Hydrolase</keyword>
<keyword evidence="2" id="KW-0614">Plasmid</keyword>
<geneLocation type="plasmid" evidence="2">
    <name>p717068-IMP</name>
</geneLocation>
<reference evidence="2" key="1">
    <citation type="submission" date="2019-10" db="EMBL/GenBank/DDBJ databases">
        <authorList>
            <person name="Zhou D."/>
            <person name="Cheng Q."/>
        </authorList>
    </citation>
    <scope>NUCLEOTIDE SEQUENCE</scope>
    <source>
        <strain evidence="2">1507-17068</strain>
        <plasmid evidence="2">p717068-IMP</plasmid>
    </source>
</reference>
<keyword evidence="2" id="KW-0347">Helicase</keyword>
<dbReference type="GO" id="GO:0003678">
    <property type="term" value="F:DNA helicase activity"/>
    <property type="evidence" value="ECO:0007669"/>
    <property type="project" value="InterPro"/>
</dbReference>
<dbReference type="InterPro" id="IPR027417">
    <property type="entry name" value="P-loop_NTPase"/>
</dbReference>
<name>A0A6M4NQI3_AERCA</name>
<dbReference type="Pfam" id="PF03796">
    <property type="entry name" value="DnaB_C"/>
    <property type="match status" value="1"/>
</dbReference>
<dbReference type="AlphaFoldDB" id="A0A6M4NQI3"/>
<organism evidence="2">
    <name type="scientific">Aeromonas caviae</name>
    <name type="common">Aeromonas punctata</name>
    <dbReference type="NCBI Taxonomy" id="648"/>
    <lineage>
        <taxon>Bacteria</taxon>
        <taxon>Pseudomonadati</taxon>
        <taxon>Pseudomonadota</taxon>
        <taxon>Gammaproteobacteria</taxon>
        <taxon>Aeromonadales</taxon>
        <taxon>Aeromonadaceae</taxon>
        <taxon>Aeromonas</taxon>
    </lineage>
</organism>
<sequence length="454" mass="51280">MSVVAETEVEAPEIKFVDFDEAFQERLVALQVRDETFCRRTEGLVKPEYFESRADAALVSLAISYYERYKRPPKEATNVVAMLKDAIRRGVVRTDMIEEIKDKIKVVFDPSMDIVSCLDFAVDQVGEFARHQAITAAMLVAFDHLEKHNTVKVQEALEKAFRVGPRPNSTPYSYWKEAETRTEVRRAMKMGEIKPNGISTGIPAIDRLLFHKGFGYRELTVFMAGAKKGKSFTIWDFAKLISMQGYNVLGVTLEVSTEVLSTRLDASVSDTPIDEIEGSIFAVLESIRSVRDKKLPGELILHEYPSGSFRPMDLQDLIDRYKADGIKFDAIVIDYLDIMAPNRWVQNETENSRTVWVDCRGIAQMENVAMISATQTNREGHKSVTAKAEHAAEDFNKIRTADLVISINATEEEMAKGEARMFIAASRNQKGEFAIRIKRDLSRGHAIKEVIGFE</sequence>
<protein>
    <submittedName>
        <fullName evidence="2">DNA helicase</fullName>
    </submittedName>
</protein>
<evidence type="ECO:0000259" key="1">
    <source>
        <dbReference type="Pfam" id="PF03796"/>
    </source>
</evidence>
<dbReference type="GO" id="GO:0006260">
    <property type="term" value="P:DNA replication"/>
    <property type="evidence" value="ECO:0007669"/>
    <property type="project" value="InterPro"/>
</dbReference>
<dbReference type="GO" id="GO:0005524">
    <property type="term" value="F:ATP binding"/>
    <property type="evidence" value="ECO:0007669"/>
    <property type="project" value="InterPro"/>
</dbReference>
<dbReference type="EMBL" id="MN629346">
    <property type="protein sequence ID" value="QJR99803.1"/>
    <property type="molecule type" value="Genomic_DNA"/>
</dbReference>
<dbReference type="Gene3D" id="3.40.50.300">
    <property type="entry name" value="P-loop containing nucleotide triphosphate hydrolases"/>
    <property type="match status" value="1"/>
</dbReference>